<dbReference type="KEGG" id="pyr:P186_2739"/>
<dbReference type="GeneID" id="11594340"/>
<sequence length="76" mass="8529">MRRFRPELYRRGVEDQCASAEGGCEADYVRTAAVLKAFGVESWSRKEKQIDLSRGAYDALMKLEPVCAALGICRKT</sequence>
<protein>
    <submittedName>
        <fullName evidence="1">Uncharacterized protein</fullName>
    </submittedName>
</protein>
<evidence type="ECO:0000313" key="1">
    <source>
        <dbReference type="EMBL" id="AET34120.1"/>
    </source>
</evidence>
<name>G7VEF0_9CREN</name>
<dbReference type="AlphaFoldDB" id="G7VEF0"/>
<gene>
    <name evidence="1" type="ORF">P186_2739</name>
</gene>
<reference evidence="1 2" key="1">
    <citation type="journal article" date="2012" name="J. Bacteriol.">
        <title>Complete genome sequence of strain 1860, a crenarchaeon of the genus pyrobaculum able to grow with various electron acceptors.</title>
        <authorList>
            <person name="Mardanov A.V."/>
            <person name="Gumerov V.M."/>
            <person name="Slobodkina G.B."/>
            <person name="Beletsky A.V."/>
            <person name="Bonch-Osmolovskaya E.A."/>
            <person name="Ravin N.V."/>
            <person name="Skryabin K.G."/>
        </authorList>
    </citation>
    <scope>NUCLEOTIDE SEQUENCE [LARGE SCALE GENOMIC DNA]</scope>
    <source>
        <strain evidence="1 2">1860</strain>
    </source>
</reference>
<dbReference type="BioCyc" id="PSP1104324:GJSN-2681-MONOMER"/>
<dbReference type="Proteomes" id="UP000005867">
    <property type="component" value="Chromosome"/>
</dbReference>
<keyword evidence="2" id="KW-1185">Reference proteome</keyword>
<dbReference type="HOGENOM" id="CLU_2646066_0_0_2"/>
<evidence type="ECO:0000313" key="2">
    <source>
        <dbReference type="Proteomes" id="UP000005867"/>
    </source>
</evidence>
<accession>G7VEF0</accession>
<dbReference type="EMBL" id="CP003098">
    <property type="protein sequence ID" value="AET34120.1"/>
    <property type="molecule type" value="Genomic_DNA"/>
</dbReference>
<dbReference type="eggNOG" id="arCOG14046">
    <property type="taxonomic scope" value="Archaea"/>
</dbReference>
<dbReference type="RefSeq" id="WP_014289945.1">
    <property type="nucleotide sequence ID" value="NC_016645.1"/>
</dbReference>
<dbReference type="STRING" id="1104324.P186_2739"/>
<proteinExistence type="predicted"/>
<organism evidence="1 2">
    <name type="scientific">Pyrobaculum ferrireducens</name>
    <dbReference type="NCBI Taxonomy" id="1104324"/>
    <lineage>
        <taxon>Archaea</taxon>
        <taxon>Thermoproteota</taxon>
        <taxon>Thermoprotei</taxon>
        <taxon>Thermoproteales</taxon>
        <taxon>Thermoproteaceae</taxon>
        <taxon>Pyrobaculum</taxon>
    </lineage>
</organism>